<dbReference type="AlphaFoldDB" id="A0AAW8YGL3"/>
<evidence type="ECO:0000313" key="1">
    <source>
        <dbReference type="EMBL" id="MDV2620742.1"/>
    </source>
</evidence>
<evidence type="ECO:0000313" key="2">
    <source>
        <dbReference type="Proteomes" id="UP001280897"/>
    </source>
</evidence>
<comment type="caution">
    <text evidence="1">The sequence shown here is derived from an EMBL/GenBank/DDBJ whole genome shotgun (WGS) entry which is preliminary data.</text>
</comment>
<gene>
    <name evidence="1" type="ORF">R0G89_03220</name>
</gene>
<protein>
    <submittedName>
        <fullName evidence="1">Uncharacterized protein</fullName>
    </submittedName>
</protein>
<dbReference type="RefSeq" id="WP_160185631.1">
    <property type="nucleotide sequence ID" value="NZ_CP096031.1"/>
</dbReference>
<accession>A0AAW8YGL3</accession>
<dbReference type="EMBL" id="JAWJAV010000002">
    <property type="protein sequence ID" value="MDV2620742.1"/>
    <property type="molecule type" value="Genomic_DNA"/>
</dbReference>
<sequence length="269" mass="30699">MDIKKLMHMLDKQEWIVENAGDDGTGATIEMGQNQGILILQLNPNGKVSFPTRMGFLPPEYCNWQFNEAQQLVELMDKDYQITTSFSLPQKEGLHLIMREHNPQGISRRLITRPKLFKEIRKPIIPAPQLAAGKMILTKNYQPDSKIGKVAKNNVLGVHRIQNDLKHLAGVNEILNYLIEHSALEEIAVISDENLQDNPFVKLDRSKIRVNSSLTILVASRALLIELLGQVLIEAYHQAFENQIMQDEDVPVSIKDTLETKFKDRVQWI</sequence>
<organism evidence="1 2">
    <name type="scientific">Pediococcus acidilactici</name>
    <dbReference type="NCBI Taxonomy" id="1254"/>
    <lineage>
        <taxon>Bacteria</taxon>
        <taxon>Bacillati</taxon>
        <taxon>Bacillota</taxon>
        <taxon>Bacilli</taxon>
        <taxon>Lactobacillales</taxon>
        <taxon>Lactobacillaceae</taxon>
        <taxon>Pediococcus</taxon>
        <taxon>Pediococcus acidilactici group</taxon>
    </lineage>
</organism>
<proteinExistence type="predicted"/>
<dbReference type="Proteomes" id="UP001280897">
    <property type="component" value="Unassembled WGS sequence"/>
</dbReference>
<reference evidence="1" key="1">
    <citation type="journal article" date="2023" name="PeerJ">
        <title>Selection and evaluation of lactic acid bacteria from chicken feces in Thailand as potential probiotics.</title>
        <authorList>
            <person name="Khurajog B."/>
            <person name="Disastra Y."/>
            <person name="Lawwyne L.D."/>
            <person name="Sirichokchatchawan W."/>
            <person name="Niyomtham W."/>
            <person name="Yindee J."/>
            <person name="Hampson D.J."/>
            <person name="Prapasarakul N."/>
        </authorList>
    </citation>
    <scope>NUCLEOTIDE SEQUENCE</scope>
    <source>
        <strain evidence="1">BF9</strain>
    </source>
</reference>
<name>A0AAW8YGL3_PEDAC</name>
<reference evidence="1" key="2">
    <citation type="submission" date="2023-10" db="EMBL/GenBank/DDBJ databases">
        <authorList>
            <person name="Khurajog B."/>
        </authorList>
    </citation>
    <scope>NUCLEOTIDE SEQUENCE</scope>
    <source>
        <strain evidence="1">BF9</strain>
    </source>
</reference>